<dbReference type="SUPFAM" id="SSF81901">
    <property type="entry name" value="HCP-like"/>
    <property type="match status" value="1"/>
</dbReference>
<proteinExistence type="predicted"/>
<evidence type="ECO:0000313" key="2">
    <source>
        <dbReference type="Proteomes" id="UP000093199"/>
    </source>
</evidence>
<reference evidence="1 2" key="1">
    <citation type="submission" date="2016-07" db="EMBL/GenBank/DDBJ databases">
        <title>Caryophanon tenue genome sequencing.</title>
        <authorList>
            <person name="Verma A."/>
            <person name="Pal Y."/>
            <person name="Krishnamurthi S."/>
        </authorList>
    </citation>
    <scope>NUCLEOTIDE SEQUENCE [LARGE SCALE GENOMIC DNA]</scope>
    <source>
        <strain evidence="1 2">DSM 14152</strain>
    </source>
</reference>
<dbReference type="Gene3D" id="1.25.40.10">
    <property type="entry name" value="Tetratricopeptide repeat domain"/>
    <property type="match status" value="1"/>
</dbReference>
<dbReference type="STRING" id="33978.A6M13_05595"/>
<name>A0A1C0Y6V1_9BACL</name>
<sequence length="452" mass="52999">MNLPHMLVTCQAYTAACQQKEGFIDEQATMIRLQPWTLKACMPLMYAIYTQAHYHHFFLAQQMQYTVEQTLFEQLRVDYPEREDCHIFFDEYVYPNASPAHLELYAMLPLPLYIDILLTLHERSQLVDERKQYKIALGQIALCTEQRDIAQQLFVCAWLDECMMRCQQQLEPVLSFDWILQYNVFDDACVDRLSACFQTRRTFANDYDYGIEQFLHAPIQYWPVAEQCLSLFSIFYPEVAWQTQTLQQIEQRFVAQQTYVHADTPNTPDFATIQHLLQLYHDGKYDTLLPLTQKLADEQHVFALSLLGKLYFKGHGVTRDLAESYYFYKEAYMRGDDEAAMMLAYVVKAIAAEQHETTVYDIYPLILENTTQESITSCLIYGKWTAMHGEPFQHEQAIFLLEHAFLHGLQLEKMHAAYLLSQLYKEDNASLAAQWFNIAKQHGFEQTSYFSE</sequence>
<protein>
    <recommendedName>
        <fullName evidence="3">Sel1 repeat family protein</fullName>
    </recommendedName>
</protein>
<keyword evidence="2" id="KW-1185">Reference proteome</keyword>
<evidence type="ECO:0008006" key="3">
    <source>
        <dbReference type="Google" id="ProtNLM"/>
    </source>
</evidence>
<comment type="caution">
    <text evidence="1">The sequence shown here is derived from an EMBL/GenBank/DDBJ whole genome shotgun (WGS) entry which is preliminary data.</text>
</comment>
<gene>
    <name evidence="1" type="ORF">A6M13_05595</name>
</gene>
<dbReference type="InterPro" id="IPR011990">
    <property type="entry name" value="TPR-like_helical_dom_sf"/>
</dbReference>
<dbReference type="EMBL" id="MASJ01000039">
    <property type="protein sequence ID" value="OCS82874.1"/>
    <property type="molecule type" value="Genomic_DNA"/>
</dbReference>
<dbReference type="Proteomes" id="UP000093199">
    <property type="component" value="Unassembled WGS sequence"/>
</dbReference>
<dbReference type="AlphaFoldDB" id="A0A1C0Y6V1"/>
<dbReference type="RefSeq" id="WP_066547489.1">
    <property type="nucleotide sequence ID" value="NZ_MASJ01000039.1"/>
</dbReference>
<evidence type="ECO:0000313" key="1">
    <source>
        <dbReference type="EMBL" id="OCS82874.1"/>
    </source>
</evidence>
<dbReference type="InterPro" id="IPR006597">
    <property type="entry name" value="Sel1-like"/>
</dbReference>
<accession>A0A1C0Y6V1</accession>
<dbReference type="OrthoDB" id="7056571at2"/>
<dbReference type="SMART" id="SM00671">
    <property type="entry name" value="SEL1"/>
    <property type="match status" value="2"/>
</dbReference>
<organism evidence="1 2">
    <name type="scientific">Caryophanon tenue</name>
    <dbReference type="NCBI Taxonomy" id="33978"/>
    <lineage>
        <taxon>Bacteria</taxon>
        <taxon>Bacillati</taxon>
        <taxon>Bacillota</taxon>
        <taxon>Bacilli</taxon>
        <taxon>Bacillales</taxon>
        <taxon>Caryophanaceae</taxon>
        <taxon>Caryophanon</taxon>
    </lineage>
</organism>